<protein>
    <recommendedName>
        <fullName evidence="5">Glycosyltransferase</fullName>
        <ecNumber evidence="5">2.4.1.-</ecNumber>
    </recommendedName>
</protein>
<dbReference type="CDD" id="cd03784">
    <property type="entry name" value="GT1_Gtf-like"/>
    <property type="match status" value="1"/>
</dbReference>
<evidence type="ECO:0000256" key="4">
    <source>
        <dbReference type="RuleBase" id="RU003718"/>
    </source>
</evidence>
<dbReference type="AlphaFoldDB" id="A0AAD5CDH6"/>
<dbReference type="EC" id="2.4.1.-" evidence="5"/>
<dbReference type="Proteomes" id="UP001206925">
    <property type="component" value="Unassembled WGS sequence"/>
</dbReference>
<dbReference type="Gene3D" id="3.40.50.2000">
    <property type="entry name" value="Glycogen Phosphorylase B"/>
    <property type="match status" value="2"/>
</dbReference>
<evidence type="ECO:0000313" key="7">
    <source>
        <dbReference type="Proteomes" id="UP001206925"/>
    </source>
</evidence>
<evidence type="ECO:0000256" key="3">
    <source>
        <dbReference type="ARBA" id="ARBA00022679"/>
    </source>
</evidence>
<dbReference type="PANTHER" id="PTHR11926:SF870">
    <property type="entry name" value="UDP-GLYCOSYLTRANSFERASE 75B1"/>
    <property type="match status" value="1"/>
</dbReference>
<dbReference type="Pfam" id="PF00201">
    <property type="entry name" value="UDPGT"/>
    <property type="match status" value="1"/>
</dbReference>
<dbReference type="PANTHER" id="PTHR11926">
    <property type="entry name" value="GLUCOSYL/GLUCURONOSYL TRANSFERASES"/>
    <property type="match status" value="1"/>
</dbReference>
<dbReference type="InterPro" id="IPR035595">
    <property type="entry name" value="UDP_glycos_trans_CS"/>
</dbReference>
<organism evidence="6 7">
    <name type="scientific">Ambrosia artemisiifolia</name>
    <name type="common">Common ragweed</name>
    <dbReference type="NCBI Taxonomy" id="4212"/>
    <lineage>
        <taxon>Eukaryota</taxon>
        <taxon>Viridiplantae</taxon>
        <taxon>Streptophyta</taxon>
        <taxon>Embryophyta</taxon>
        <taxon>Tracheophyta</taxon>
        <taxon>Spermatophyta</taxon>
        <taxon>Magnoliopsida</taxon>
        <taxon>eudicotyledons</taxon>
        <taxon>Gunneridae</taxon>
        <taxon>Pentapetalae</taxon>
        <taxon>asterids</taxon>
        <taxon>campanulids</taxon>
        <taxon>Asterales</taxon>
        <taxon>Asteraceae</taxon>
        <taxon>Asteroideae</taxon>
        <taxon>Heliantheae alliance</taxon>
        <taxon>Heliantheae</taxon>
        <taxon>Ambrosia</taxon>
    </lineage>
</organism>
<dbReference type="SUPFAM" id="SSF53756">
    <property type="entry name" value="UDP-Glycosyltransferase/glycogen phosphorylase"/>
    <property type="match status" value="1"/>
</dbReference>
<accession>A0AAD5CDH6</accession>
<proteinExistence type="inferred from homology"/>
<dbReference type="PROSITE" id="PS00375">
    <property type="entry name" value="UDPGT"/>
    <property type="match status" value="1"/>
</dbReference>
<evidence type="ECO:0000256" key="1">
    <source>
        <dbReference type="ARBA" id="ARBA00009995"/>
    </source>
</evidence>
<evidence type="ECO:0000256" key="2">
    <source>
        <dbReference type="ARBA" id="ARBA00022676"/>
    </source>
</evidence>
<keyword evidence="7" id="KW-1185">Reference proteome</keyword>
<comment type="caution">
    <text evidence="6">The sequence shown here is derived from an EMBL/GenBank/DDBJ whole genome shotgun (WGS) entry which is preliminary data.</text>
</comment>
<keyword evidence="3 4" id="KW-0808">Transferase</keyword>
<dbReference type="InterPro" id="IPR002213">
    <property type="entry name" value="UDP_glucos_trans"/>
</dbReference>
<name>A0AAD5CDH6_AMBAR</name>
<sequence length="469" mass="51840">MSPPQSTTPTTSHRKILIVAYAGQGLINPSLRFANRLLKTGVSVTFCTTFNVVQCIDKQTTPLGLTFAPFSDGHDNHIIGQNPPTTLEQKISDFATHGAPAVAEIITSATAKGEPFAHVVYTTIIPWVARVANAHNVKSTLLWCQPATVLDIYYHYFNGFEELISSNKHNPLFPINLPGLPSLTLADLPSFFFPASPMEHNFLYHFITFFFPHISSPKEHDFLLPIYKDHVDIIKTGSNVLVNTFEELEVESIKGSKHFKYLPIGPLNEKDSYGKPADGGYVDWLNTQPKKSVVYVSFGSLSRLSSDQAEEIAAGLLESGRPFLWVIRNPDEAAKLSKISELKKQGLIVSWCCQVEVLSHQAIGCFVMHCGWNSTVEALAAGVPIVAYPQWTDQPTNAKMIEGVWKTGVRVRREGDGVVKGKEIERCVKLVMGDEEISRNVSKWKELANEAINNGGSSTLNLQAFLDDV</sequence>
<reference evidence="6" key="1">
    <citation type="submission" date="2022-06" db="EMBL/GenBank/DDBJ databases">
        <title>Uncovering the hologenomic basis of an extraordinary plant invasion.</title>
        <authorList>
            <person name="Bieker V.C."/>
            <person name="Martin M.D."/>
            <person name="Gilbert T."/>
            <person name="Hodgins K."/>
            <person name="Battlay P."/>
            <person name="Petersen B."/>
            <person name="Wilson J."/>
        </authorList>
    </citation>
    <scope>NUCLEOTIDE SEQUENCE</scope>
    <source>
        <strain evidence="6">AA19_3_7</strain>
        <tissue evidence="6">Leaf</tissue>
    </source>
</reference>
<evidence type="ECO:0000256" key="5">
    <source>
        <dbReference type="RuleBase" id="RU362057"/>
    </source>
</evidence>
<evidence type="ECO:0000313" key="6">
    <source>
        <dbReference type="EMBL" id="KAI7739463.1"/>
    </source>
</evidence>
<dbReference type="FunFam" id="3.40.50.2000:FF:000019">
    <property type="entry name" value="Glycosyltransferase"/>
    <property type="match status" value="1"/>
</dbReference>
<dbReference type="GO" id="GO:0080044">
    <property type="term" value="F:quercetin 7-O-glucosyltransferase activity"/>
    <property type="evidence" value="ECO:0007669"/>
    <property type="project" value="TreeGrafter"/>
</dbReference>
<gene>
    <name evidence="6" type="ORF">M8C21_021910</name>
</gene>
<comment type="similarity">
    <text evidence="1 4">Belongs to the UDP-glycosyltransferase family.</text>
</comment>
<keyword evidence="2 4" id="KW-0328">Glycosyltransferase</keyword>
<dbReference type="GO" id="GO:0080043">
    <property type="term" value="F:quercetin 3-O-glucosyltransferase activity"/>
    <property type="evidence" value="ECO:0007669"/>
    <property type="project" value="TreeGrafter"/>
</dbReference>
<dbReference type="EMBL" id="JAMZMK010008622">
    <property type="protein sequence ID" value="KAI7739463.1"/>
    <property type="molecule type" value="Genomic_DNA"/>
</dbReference>